<keyword evidence="4" id="KW-0418">Kinase</keyword>
<dbReference type="PROSITE" id="PS00108">
    <property type="entry name" value="PROTEIN_KINASE_ST"/>
    <property type="match status" value="1"/>
</dbReference>
<dbReference type="Pfam" id="PF00069">
    <property type="entry name" value="Pkinase"/>
    <property type="match status" value="1"/>
</dbReference>
<dbReference type="Proteomes" id="UP000594262">
    <property type="component" value="Unplaced"/>
</dbReference>
<dbReference type="Gene3D" id="1.10.510.10">
    <property type="entry name" value="Transferase(Phosphotransferase) domain 1"/>
    <property type="match status" value="1"/>
</dbReference>
<evidence type="ECO:0000313" key="9">
    <source>
        <dbReference type="EnsemblMetazoa" id="CLYHEMP001142.2"/>
    </source>
</evidence>
<evidence type="ECO:0000259" key="8">
    <source>
        <dbReference type="PROSITE" id="PS50011"/>
    </source>
</evidence>
<dbReference type="Gene3D" id="3.30.200.20">
    <property type="entry name" value="Phosphorylase Kinase, domain 1"/>
    <property type="match status" value="1"/>
</dbReference>
<dbReference type="PANTHER" id="PTHR11584">
    <property type="entry name" value="SERINE/THREONINE PROTEIN KINASE"/>
    <property type="match status" value="1"/>
</dbReference>
<evidence type="ECO:0000256" key="1">
    <source>
        <dbReference type="ARBA" id="ARBA00022527"/>
    </source>
</evidence>
<dbReference type="InterPro" id="IPR008271">
    <property type="entry name" value="Ser/Thr_kinase_AS"/>
</dbReference>
<evidence type="ECO:0000256" key="5">
    <source>
        <dbReference type="ARBA" id="ARBA00022840"/>
    </source>
</evidence>
<dbReference type="PROSITE" id="PS50011">
    <property type="entry name" value="PROTEIN_KINASE_DOM"/>
    <property type="match status" value="1"/>
</dbReference>
<reference evidence="9" key="1">
    <citation type="submission" date="2021-01" db="UniProtKB">
        <authorList>
            <consortium name="EnsemblMetazoa"/>
        </authorList>
    </citation>
    <scope>IDENTIFICATION</scope>
</reference>
<dbReference type="InterPro" id="IPR017441">
    <property type="entry name" value="Protein_kinase_ATP_BS"/>
</dbReference>
<keyword evidence="2" id="KW-0808">Transferase</keyword>
<dbReference type="InterPro" id="IPR011009">
    <property type="entry name" value="Kinase-like_dom_sf"/>
</dbReference>
<keyword evidence="5 6" id="KW-0067">ATP-binding</keyword>
<dbReference type="AlphaFoldDB" id="A0A7M5V031"/>
<comment type="similarity">
    <text evidence="7">Belongs to the protein kinase superfamily.</text>
</comment>
<dbReference type="GO" id="GO:0005524">
    <property type="term" value="F:ATP binding"/>
    <property type="evidence" value="ECO:0007669"/>
    <property type="project" value="UniProtKB-UniRule"/>
</dbReference>
<sequence length="431" mass="49133">MGETSDGQFLNYDISYSCKYQSSPYGNLNTTSFEGVPRRKTREPQEVDDNEVVVYNHESLTSLFTKINLTNKVKVGQGQFGEVFVCKSTDGQKYALKEIDVAKNGIEDLKNEIGILGGLQHENIVTFVDSFPNVNQLSGVSKAFILMEFVPETLTSFLEKYKDWRSNERFIVTYIHQLLNAVYFVHSRNIVHCDIKCDNILFDDCKKQLKLCDFGLAHDLRNGKIKQPNRGTINFMSPQAINPKAGYGKEADIWSCGCTFYEMMTGYPPYFEFESMTIMFQVGSEILKPEPPTGCSPLCRKFLMRCWVQNPAERATVEELLAHPFIQGDKKNYPTECSEYEIDGMSFRNTTSEKLYQETKDKDMDIVIDEFEHCSLALHNETRDCPEVNSDEFATCFALTPAANHDIEDLPSETLVLQQRCQEVDAENDAD</sequence>
<keyword evidence="1 7" id="KW-0723">Serine/threonine-protein kinase</keyword>
<dbReference type="SMART" id="SM00220">
    <property type="entry name" value="S_TKc"/>
    <property type="match status" value="1"/>
</dbReference>
<protein>
    <recommendedName>
        <fullName evidence="8">Protein kinase domain-containing protein</fullName>
    </recommendedName>
</protein>
<keyword evidence="10" id="KW-1185">Reference proteome</keyword>
<dbReference type="OrthoDB" id="20524at2759"/>
<dbReference type="EnsemblMetazoa" id="CLYHEMT001142.2">
    <property type="protein sequence ID" value="CLYHEMP001142.2"/>
    <property type="gene ID" value="CLYHEMG001142"/>
</dbReference>
<proteinExistence type="inferred from homology"/>
<evidence type="ECO:0000256" key="6">
    <source>
        <dbReference type="PROSITE-ProRule" id="PRU10141"/>
    </source>
</evidence>
<accession>A0A7M5V031</accession>
<dbReference type="PROSITE" id="PS00107">
    <property type="entry name" value="PROTEIN_KINASE_ATP"/>
    <property type="match status" value="1"/>
</dbReference>
<dbReference type="GO" id="GO:0035556">
    <property type="term" value="P:intracellular signal transduction"/>
    <property type="evidence" value="ECO:0007669"/>
    <property type="project" value="UniProtKB-ARBA"/>
</dbReference>
<feature type="domain" description="Protein kinase" evidence="8">
    <location>
        <begin position="69"/>
        <end position="326"/>
    </location>
</feature>
<feature type="binding site" evidence="6">
    <location>
        <position position="97"/>
    </location>
    <ligand>
        <name>ATP</name>
        <dbReference type="ChEBI" id="CHEBI:30616"/>
    </ligand>
</feature>
<name>A0A7M5V031_9CNID</name>
<evidence type="ECO:0000256" key="4">
    <source>
        <dbReference type="ARBA" id="ARBA00022777"/>
    </source>
</evidence>
<keyword evidence="3 6" id="KW-0547">Nucleotide-binding</keyword>
<dbReference type="PANTHER" id="PTHR11584:SF369">
    <property type="entry name" value="MITOGEN-ACTIVATED PROTEIN KINASE KINASE KINASE 19-RELATED"/>
    <property type="match status" value="1"/>
</dbReference>
<evidence type="ECO:0000256" key="2">
    <source>
        <dbReference type="ARBA" id="ARBA00022679"/>
    </source>
</evidence>
<dbReference type="InterPro" id="IPR000719">
    <property type="entry name" value="Prot_kinase_dom"/>
</dbReference>
<evidence type="ECO:0000313" key="10">
    <source>
        <dbReference type="Proteomes" id="UP000594262"/>
    </source>
</evidence>
<organism evidence="9 10">
    <name type="scientific">Clytia hemisphaerica</name>
    <dbReference type="NCBI Taxonomy" id="252671"/>
    <lineage>
        <taxon>Eukaryota</taxon>
        <taxon>Metazoa</taxon>
        <taxon>Cnidaria</taxon>
        <taxon>Hydrozoa</taxon>
        <taxon>Hydroidolina</taxon>
        <taxon>Leptothecata</taxon>
        <taxon>Obeliida</taxon>
        <taxon>Clytiidae</taxon>
        <taxon>Clytia</taxon>
    </lineage>
</organism>
<dbReference type="SUPFAM" id="SSF56112">
    <property type="entry name" value="Protein kinase-like (PK-like)"/>
    <property type="match status" value="1"/>
</dbReference>
<dbReference type="GO" id="GO:0004674">
    <property type="term" value="F:protein serine/threonine kinase activity"/>
    <property type="evidence" value="ECO:0007669"/>
    <property type="project" value="UniProtKB-KW"/>
</dbReference>
<evidence type="ECO:0000256" key="7">
    <source>
        <dbReference type="RuleBase" id="RU000304"/>
    </source>
</evidence>
<evidence type="ECO:0000256" key="3">
    <source>
        <dbReference type="ARBA" id="ARBA00022741"/>
    </source>
</evidence>